<reference evidence="1" key="2">
    <citation type="journal article" date="2021" name="Genome Biol. Evol.">
        <title>Developing a high-quality reference genome for a parasitic bivalve with doubly uniparental inheritance (Bivalvia: Unionida).</title>
        <authorList>
            <person name="Smith C.H."/>
        </authorList>
    </citation>
    <scope>NUCLEOTIDE SEQUENCE</scope>
    <source>
        <strain evidence="1">CHS0354</strain>
        <tissue evidence="1">Mantle</tissue>
    </source>
</reference>
<gene>
    <name evidence="1" type="ORF">CHS0354_025203</name>
</gene>
<evidence type="ECO:0000313" key="1">
    <source>
        <dbReference type="EMBL" id="KAK3576441.1"/>
    </source>
</evidence>
<dbReference type="Proteomes" id="UP001195483">
    <property type="component" value="Unassembled WGS sequence"/>
</dbReference>
<dbReference type="EMBL" id="JAEAOA010001503">
    <property type="protein sequence ID" value="KAK3576441.1"/>
    <property type="molecule type" value="Genomic_DNA"/>
</dbReference>
<name>A0AAE0RN47_9BIVA</name>
<protein>
    <submittedName>
        <fullName evidence="1">Uncharacterized protein</fullName>
    </submittedName>
</protein>
<organism evidence="1 2">
    <name type="scientific">Potamilus streckersoni</name>
    <dbReference type="NCBI Taxonomy" id="2493646"/>
    <lineage>
        <taxon>Eukaryota</taxon>
        <taxon>Metazoa</taxon>
        <taxon>Spiralia</taxon>
        <taxon>Lophotrochozoa</taxon>
        <taxon>Mollusca</taxon>
        <taxon>Bivalvia</taxon>
        <taxon>Autobranchia</taxon>
        <taxon>Heteroconchia</taxon>
        <taxon>Palaeoheterodonta</taxon>
        <taxon>Unionida</taxon>
        <taxon>Unionoidea</taxon>
        <taxon>Unionidae</taxon>
        <taxon>Ambleminae</taxon>
        <taxon>Lampsilini</taxon>
        <taxon>Potamilus</taxon>
    </lineage>
</organism>
<accession>A0AAE0RN47</accession>
<dbReference type="AlphaFoldDB" id="A0AAE0RN47"/>
<proteinExistence type="predicted"/>
<keyword evidence="2" id="KW-1185">Reference proteome</keyword>
<reference evidence="1" key="1">
    <citation type="journal article" date="2021" name="Genome Biol. Evol.">
        <title>A High-Quality Reference Genome for a Parasitic Bivalve with Doubly Uniparental Inheritance (Bivalvia: Unionida).</title>
        <authorList>
            <person name="Smith C.H."/>
        </authorList>
    </citation>
    <scope>NUCLEOTIDE SEQUENCE</scope>
    <source>
        <strain evidence="1">CHS0354</strain>
    </source>
</reference>
<reference evidence="1" key="3">
    <citation type="submission" date="2023-05" db="EMBL/GenBank/DDBJ databases">
        <authorList>
            <person name="Smith C.H."/>
        </authorList>
    </citation>
    <scope>NUCLEOTIDE SEQUENCE</scope>
    <source>
        <strain evidence="1">CHS0354</strain>
        <tissue evidence="1">Mantle</tissue>
    </source>
</reference>
<evidence type="ECO:0000313" key="2">
    <source>
        <dbReference type="Proteomes" id="UP001195483"/>
    </source>
</evidence>
<sequence>MFRFTLQYCANDINELSSDTQFEVFRNVFVTLHTCIDLREISSAKFVYYIVKAPDVNGDIFTVNNTFEGICDSSDYNASYAYHVIVKNGSESDAFILCPPSLYGTYSYNDSCKDPMYNTTNVNVCTTRQEIVFNYNVCSTPIMYSRE</sequence>
<comment type="caution">
    <text evidence="1">The sequence shown here is derived from an EMBL/GenBank/DDBJ whole genome shotgun (WGS) entry which is preliminary data.</text>
</comment>